<keyword evidence="4 9" id="KW-0418">Kinase</keyword>
<dbReference type="OrthoDB" id="9792663at2"/>
<dbReference type="Pfam" id="PF00294">
    <property type="entry name" value="PfkB"/>
    <property type="match status" value="1"/>
</dbReference>
<dbReference type="EMBL" id="NHRY01000241">
    <property type="protein sequence ID" value="PPQ28571.1"/>
    <property type="molecule type" value="Genomic_DNA"/>
</dbReference>
<comment type="similarity">
    <text evidence="9">Belongs to the carbohydrate kinase PfkB family. Ribokinase subfamily.</text>
</comment>
<keyword evidence="3 9" id="KW-0547">Nucleotide-binding</keyword>
<keyword evidence="6 9" id="KW-0460">Magnesium</keyword>
<dbReference type="GO" id="GO:0005524">
    <property type="term" value="F:ATP binding"/>
    <property type="evidence" value="ECO:0007669"/>
    <property type="project" value="UniProtKB-UniRule"/>
</dbReference>
<comment type="pathway">
    <text evidence="9">Carbohydrate metabolism; D-ribose degradation; D-ribose 5-phosphate from beta-D-ribopyranose: step 2/2.</text>
</comment>
<feature type="binding site" evidence="9">
    <location>
        <position position="237"/>
    </location>
    <ligand>
        <name>K(+)</name>
        <dbReference type="ChEBI" id="CHEBI:29103"/>
    </ligand>
</feature>
<dbReference type="HAMAP" id="MF_01987">
    <property type="entry name" value="Ribokinase"/>
    <property type="match status" value="1"/>
</dbReference>
<protein>
    <recommendedName>
        <fullName evidence="9">Ribokinase</fullName>
        <shortName evidence="9">RK</shortName>
        <ecNumber evidence="9">2.7.1.15</ecNumber>
    </recommendedName>
</protein>
<feature type="binding site" evidence="9">
    <location>
        <position position="135"/>
    </location>
    <ligand>
        <name>substrate</name>
    </ligand>
</feature>
<evidence type="ECO:0000256" key="4">
    <source>
        <dbReference type="ARBA" id="ARBA00022777"/>
    </source>
</evidence>
<feature type="binding site" evidence="9">
    <location>
        <position position="243"/>
    </location>
    <ligand>
        <name>substrate</name>
    </ligand>
</feature>
<evidence type="ECO:0000313" key="11">
    <source>
        <dbReference type="EMBL" id="PPQ28571.1"/>
    </source>
</evidence>
<evidence type="ECO:0000256" key="7">
    <source>
        <dbReference type="ARBA" id="ARBA00022958"/>
    </source>
</evidence>
<comment type="caution">
    <text evidence="9">Lacks conserved residue(s) required for the propagation of feature annotation.</text>
</comment>
<evidence type="ECO:0000256" key="1">
    <source>
        <dbReference type="ARBA" id="ARBA00022679"/>
    </source>
</evidence>
<organism evidence="11 12">
    <name type="scientific">Rhodopila globiformis</name>
    <name type="common">Rhodopseudomonas globiformis</name>
    <dbReference type="NCBI Taxonomy" id="1071"/>
    <lineage>
        <taxon>Bacteria</taxon>
        <taxon>Pseudomonadati</taxon>
        <taxon>Pseudomonadota</taxon>
        <taxon>Alphaproteobacteria</taxon>
        <taxon>Acetobacterales</taxon>
        <taxon>Acetobacteraceae</taxon>
        <taxon>Rhodopila</taxon>
    </lineage>
</organism>
<comment type="catalytic activity">
    <reaction evidence="9">
        <text>D-ribose + ATP = D-ribose 5-phosphate + ADP + H(+)</text>
        <dbReference type="Rhea" id="RHEA:13697"/>
        <dbReference type="ChEBI" id="CHEBI:15378"/>
        <dbReference type="ChEBI" id="CHEBI:30616"/>
        <dbReference type="ChEBI" id="CHEBI:47013"/>
        <dbReference type="ChEBI" id="CHEBI:78346"/>
        <dbReference type="ChEBI" id="CHEBI:456216"/>
        <dbReference type="EC" id="2.7.1.15"/>
    </reaction>
</comment>
<feature type="binding site" evidence="9">
    <location>
        <position position="278"/>
    </location>
    <ligand>
        <name>K(+)</name>
        <dbReference type="ChEBI" id="CHEBI:29103"/>
    </ligand>
</feature>
<feature type="binding site" evidence="9">
    <location>
        <begin position="242"/>
        <end position="243"/>
    </location>
    <ligand>
        <name>ATP</name>
        <dbReference type="ChEBI" id="CHEBI:30616"/>
    </ligand>
</feature>
<feature type="binding site" evidence="9">
    <location>
        <position position="239"/>
    </location>
    <ligand>
        <name>K(+)</name>
        <dbReference type="ChEBI" id="CHEBI:29103"/>
    </ligand>
</feature>
<proteinExistence type="inferred from homology"/>
<dbReference type="AlphaFoldDB" id="A0A2S6N1S4"/>
<feature type="binding site" evidence="9">
    <location>
        <begin position="37"/>
        <end position="41"/>
    </location>
    <ligand>
        <name>substrate</name>
    </ligand>
</feature>
<keyword evidence="5 9" id="KW-0067">ATP-binding</keyword>
<dbReference type="InterPro" id="IPR011877">
    <property type="entry name" value="Ribokinase"/>
</dbReference>
<dbReference type="Proteomes" id="UP000239724">
    <property type="component" value="Unassembled WGS sequence"/>
</dbReference>
<feature type="binding site" evidence="9">
    <location>
        <begin position="9"/>
        <end position="11"/>
    </location>
    <ligand>
        <name>substrate</name>
    </ligand>
</feature>
<keyword evidence="8 9" id="KW-0119">Carbohydrate metabolism</keyword>
<evidence type="ECO:0000256" key="2">
    <source>
        <dbReference type="ARBA" id="ARBA00022723"/>
    </source>
</evidence>
<evidence type="ECO:0000256" key="6">
    <source>
        <dbReference type="ARBA" id="ARBA00022842"/>
    </source>
</evidence>
<feature type="binding site" evidence="9">
    <location>
        <position position="273"/>
    </location>
    <ligand>
        <name>K(+)</name>
        <dbReference type="ChEBI" id="CHEBI:29103"/>
    </ligand>
</feature>
<dbReference type="GO" id="GO:0046872">
    <property type="term" value="F:metal ion binding"/>
    <property type="evidence" value="ECO:0007669"/>
    <property type="project" value="UniProtKB-KW"/>
</dbReference>
<keyword evidence="12" id="KW-1185">Reference proteome</keyword>
<feature type="binding site" evidence="9">
    <location>
        <begin position="211"/>
        <end position="216"/>
    </location>
    <ligand>
        <name>ATP</name>
        <dbReference type="ChEBI" id="CHEBI:30616"/>
    </ligand>
</feature>
<dbReference type="InterPro" id="IPR011611">
    <property type="entry name" value="PfkB_dom"/>
</dbReference>
<dbReference type="GO" id="GO:0005829">
    <property type="term" value="C:cytosol"/>
    <property type="evidence" value="ECO:0007669"/>
    <property type="project" value="TreeGrafter"/>
</dbReference>
<feature type="binding site" evidence="9">
    <location>
        <position position="282"/>
    </location>
    <ligand>
        <name>K(+)</name>
        <dbReference type="ChEBI" id="CHEBI:29103"/>
    </ligand>
</feature>
<feature type="domain" description="Carbohydrate kinase PfkB" evidence="10">
    <location>
        <begin position="2"/>
        <end position="284"/>
    </location>
</feature>
<evidence type="ECO:0000256" key="9">
    <source>
        <dbReference type="HAMAP-Rule" id="MF_01987"/>
    </source>
</evidence>
<comment type="subcellular location">
    <subcellularLocation>
        <location evidence="9">Cytoplasm</location>
    </subcellularLocation>
</comment>
<evidence type="ECO:0000259" key="10">
    <source>
        <dbReference type="Pfam" id="PF00294"/>
    </source>
</evidence>
<dbReference type="UniPathway" id="UPA00916">
    <property type="reaction ID" value="UER00889"/>
</dbReference>
<dbReference type="GO" id="GO:0019303">
    <property type="term" value="P:D-ribose catabolic process"/>
    <property type="evidence" value="ECO:0007669"/>
    <property type="project" value="UniProtKB-UniRule"/>
</dbReference>
<dbReference type="GO" id="GO:0004747">
    <property type="term" value="F:ribokinase activity"/>
    <property type="evidence" value="ECO:0007669"/>
    <property type="project" value="UniProtKB-UniRule"/>
</dbReference>
<evidence type="ECO:0000256" key="8">
    <source>
        <dbReference type="ARBA" id="ARBA00023277"/>
    </source>
</evidence>
<keyword evidence="1 9" id="KW-0808">Transferase</keyword>
<dbReference type="RefSeq" id="WP_104521358.1">
    <property type="nucleotide sequence ID" value="NZ_NHRY01000241.1"/>
</dbReference>
<feature type="binding site" evidence="9">
    <location>
        <position position="179"/>
    </location>
    <ligand>
        <name>ATP</name>
        <dbReference type="ChEBI" id="CHEBI:30616"/>
    </ligand>
</feature>
<comment type="cofactor">
    <cofactor evidence="9">
        <name>Mg(2+)</name>
        <dbReference type="ChEBI" id="CHEBI:18420"/>
    </cofactor>
    <text evidence="9">Requires a divalent cation, most likely magnesium in vivo, as an electrophilic catalyst to aid phosphoryl group transfer. It is the chelate of the metal and the nucleotide that is the actual substrate.</text>
</comment>
<evidence type="ECO:0000313" key="12">
    <source>
        <dbReference type="Proteomes" id="UP000239724"/>
    </source>
</evidence>
<comment type="caution">
    <text evidence="11">The sequence shown here is derived from an EMBL/GenBank/DDBJ whole genome shotgun (WGS) entry which is preliminary data.</text>
</comment>
<feature type="binding site" evidence="9">
    <location>
        <position position="276"/>
    </location>
    <ligand>
        <name>K(+)</name>
        <dbReference type="ChEBI" id="CHEBI:29103"/>
    </ligand>
</feature>
<dbReference type="InterPro" id="IPR002139">
    <property type="entry name" value="Ribo/fructo_kinase"/>
</dbReference>
<dbReference type="InterPro" id="IPR029056">
    <property type="entry name" value="Ribokinase-like"/>
</dbReference>
<evidence type="ECO:0000256" key="5">
    <source>
        <dbReference type="ARBA" id="ARBA00022840"/>
    </source>
</evidence>
<name>A0A2S6N1S4_RHOGL</name>
<comment type="activity regulation">
    <text evidence="9">Activated by a monovalent cation that binds near, but not in, the active site. The most likely occupant of the site in vivo is potassium. Ion binding induces a conformational change that may alter substrate affinity.</text>
</comment>
<comment type="function">
    <text evidence="9">Catalyzes the phosphorylation of ribose at O-5 in a reaction requiring ATP and magnesium. The resulting D-ribose-5-phosphate can then be used either for sythesis of nucleotides, histidine, and tryptophan, or as a component of the pentose phosphate pathway.</text>
</comment>
<reference evidence="11 12" key="1">
    <citation type="journal article" date="2018" name="Arch. Microbiol.">
        <title>New insights into the metabolic potential of the phototrophic purple bacterium Rhodopila globiformis DSM 161(T) from its draft genome sequence and evidence for a vanadium-dependent nitrogenase.</title>
        <authorList>
            <person name="Imhoff J.F."/>
            <person name="Rahn T."/>
            <person name="Kunzel S."/>
            <person name="Neulinger S.C."/>
        </authorList>
    </citation>
    <scope>NUCLEOTIDE SEQUENCE [LARGE SCALE GENOMIC DNA]</scope>
    <source>
        <strain evidence="11 12">DSM 161</strain>
    </source>
</reference>
<dbReference type="PANTHER" id="PTHR10584:SF166">
    <property type="entry name" value="RIBOKINASE"/>
    <property type="match status" value="1"/>
</dbReference>
<evidence type="ECO:0000256" key="3">
    <source>
        <dbReference type="ARBA" id="ARBA00022741"/>
    </source>
</evidence>
<keyword evidence="2 9" id="KW-0479">Metal-binding</keyword>
<dbReference type="Gene3D" id="3.40.1190.20">
    <property type="match status" value="1"/>
</dbReference>
<dbReference type="SUPFAM" id="SSF53613">
    <property type="entry name" value="Ribokinase-like"/>
    <property type="match status" value="1"/>
</dbReference>
<dbReference type="CDD" id="cd01174">
    <property type="entry name" value="ribokinase"/>
    <property type="match status" value="1"/>
</dbReference>
<gene>
    <name evidence="9" type="primary">rbsK</name>
    <name evidence="11" type="ORF">CCS01_24020</name>
</gene>
<comment type="subunit">
    <text evidence="9">Homodimer.</text>
</comment>
<keyword evidence="9" id="KW-0963">Cytoplasm</keyword>
<sequence>MVIVFGSINLDLSFSLPKIPAAGETVLGPAVRIAPGGKGANQAVAAARDGASVAMAGAIGNDPLGAGALALLQQAGVDLARVKQAEASTGCAAIAVDPVGHNAIAVGSGANLAVAAAQVEDALLGPAATLVLQMEVPGEETAALIARARARAARIILNLAPAAALPEAALRAVDVLVVNESEGAWLAGHLGCGASAAALRGRLGGPAVVLTRGEDGAEVAGKEGNWLEPARQVVAVDTTAAGDCFVGVLAGQLDQGRTLAAAVRRASAAAALCCTRAGSQGSIPLRAETDGFIEAG</sequence>
<accession>A0A2S6N1S4</accession>
<dbReference type="PANTHER" id="PTHR10584">
    <property type="entry name" value="SUGAR KINASE"/>
    <property type="match status" value="1"/>
</dbReference>
<keyword evidence="7 9" id="KW-0630">Potassium</keyword>
<feature type="active site" description="Proton acceptor" evidence="9">
    <location>
        <position position="243"/>
    </location>
</feature>
<dbReference type="PRINTS" id="PR00990">
    <property type="entry name" value="RIBOKINASE"/>
</dbReference>
<dbReference type="EC" id="2.7.1.15" evidence="9"/>